<dbReference type="AlphaFoldDB" id="A0A8H6RMF5"/>
<proteinExistence type="predicted"/>
<dbReference type="EMBL" id="JABCIY010000107">
    <property type="protein sequence ID" value="KAF7192786.1"/>
    <property type="molecule type" value="Genomic_DNA"/>
</dbReference>
<gene>
    <name evidence="1" type="ORF">HII31_05885</name>
</gene>
<comment type="caution">
    <text evidence="1">The sequence shown here is derived from an EMBL/GenBank/DDBJ whole genome shotgun (WGS) entry which is preliminary data.</text>
</comment>
<evidence type="ECO:0000313" key="1">
    <source>
        <dbReference type="EMBL" id="KAF7192786.1"/>
    </source>
</evidence>
<accession>A0A8H6RMF5</accession>
<organism evidence="1 2">
    <name type="scientific">Pseudocercospora fuligena</name>
    <dbReference type="NCBI Taxonomy" id="685502"/>
    <lineage>
        <taxon>Eukaryota</taxon>
        <taxon>Fungi</taxon>
        <taxon>Dikarya</taxon>
        <taxon>Ascomycota</taxon>
        <taxon>Pezizomycotina</taxon>
        <taxon>Dothideomycetes</taxon>
        <taxon>Dothideomycetidae</taxon>
        <taxon>Mycosphaerellales</taxon>
        <taxon>Mycosphaerellaceae</taxon>
        <taxon>Pseudocercospora</taxon>
    </lineage>
</organism>
<evidence type="ECO:0000313" key="2">
    <source>
        <dbReference type="Proteomes" id="UP000660729"/>
    </source>
</evidence>
<reference evidence="1" key="1">
    <citation type="submission" date="2020-04" db="EMBL/GenBank/DDBJ databases">
        <title>Draft genome resource of the tomato pathogen Pseudocercospora fuligena.</title>
        <authorList>
            <person name="Zaccaron A."/>
        </authorList>
    </citation>
    <scope>NUCLEOTIDE SEQUENCE</scope>
    <source>
        <strain evidence="1">PF001</strain>
    </source>
</reference>
<keyword evidence="2" id="KW-1185">Reference proteome</keyword>
<protein>
    <submittedName>
        <fullName evidence="1">Uncharacterized protein</fullName>
    </submittedName>
</protein>
<sequence>MGGRGALGPPSSESGKRKGASYAEYNREIVFILGLDTEGSTTVLGERRLNHVQQAYKDTMNFYNRFSLTEVRTISFEANTTEKMRLQKLKDELESLNAGDLATFVFAGEAGLQDANCLRSYSL</sequence>
<dbReference type="Proteomes" id="UP000660729">
    <property type="component" value="Unassembled WGS sequence"/>
</dbReference>
<name>A0A8H6RMF5_9PEZI</name>